<dbReference type="GO" id="GO:0006508">
    <property type="term" value="P:proteolysis"/>
    <property type="evidence" value="ECO:0007669"/>
    <property type="project" value="UniProtKB-KW"/>
</dbReference>
<protein>
    <submittedName>
        <fullName evidence="1">Retroviral-like aspartic protease family protein</fullName>
    </submittedName>
</protein>
<dbReference type="Proteomes" id="UP000620559">
    <property type="component" value="Unassembled WGS sequence"/>
</dbReference>
<dbReference type="InterPro" id="IPR034122">
    <property type="entry name" value="Retropepsin-like_bacterial"/>
</dbReference>
<dbReference type="EMBL" id="JADEWL010000035">
    <property type="protein sequence ID" value="MBE9213520.1"/>
    <property type="molecule type" value="Genomic_DNA"/>
</dbReference>
<dbReference type="GO" id="GO:0008233">
    <property type="term" value="F:peptidase activity"/>
    <property type="evidence" value="ECO:0007669"/>
    <property type="project" value="UniProtKB-KW"/>
</dbReference>
<keyword evidence="1" id="KW-0645">Protease</keyword>
<reference evidence="1" key="1">
    <citation type="submission" date="2020-10" db="EMBL/GenBank/DDBJ databases">
        <authorList>
            <person name="Castelo-Branco R."/>
            <person name="Eusebio N."/>
            <person name="Adriana R."/>
            <person name="Vieira A."/>
            <person name="Brugerolle De Fraissinette N."/>
            <person name="Rezende De Castro R."/>
            <person name="Schneider M.P."/>
            <person name="Vasconcelos V."/>
            <person name="Leao P.N."/>
        </authorList>
    </citation>
    <scope>NUCLEOTIDE SEQUENCE</scope>
    <source>
        <strain evidence="1">LEGE 06105</strain>
    </source>
</reference>
<proteinExistence type="predicted"/>
<comment type="caution">
    <text evidence="1">The sequence shown here is derived from an EMBL/GenBank/DDBJ whole genome shotgun (WGS) entry which is preliminary data.</text>
</comment>
<dbReference type="Gene3D" id="2.40.70.10">
    <property type="entry name" value="Acid Proteases"/>
    <property type="match status" value="1"/>
</dbReference>
<accession>A0A8J7JUK7</accession>
<name>A0A8J7JUK7_9CYAN</name>
<dbReference type="SUPFAM" id="SSF50630">
    <property type="entry name" value="Acid proteases"/>
    <property type="match status" value="1"/>
</dbReference>
<keyword evidence="2" id="KW-1185">Reference proteome</keyword>
<organism evidence="1 2">
    <name type="scientific">Plectonema cf. radiosum LEGE 06105</name>
    <dbReference type="NCBI Taxonomy" id="945769"/>
    <lineage>
        <taxon>Bacteria</taxon>
        <taxon>Bacillati</taxon>
        <taxon>Cyanobacteriota</taxon>
        <taxon>Cyanophyceae</taxon>
        <taxon>Oscillatoriophycideae</taxon>
        <taxon>Oscillatoriales</taxon>
        <taxon>Microcoleaceae</taxon>
        <taxon>Plectonema</taxon>
    </lineage>
</organism>
<dbReference type="Pfam" id="PF13975">
    <property type="entry name" value="gag-asp_proteas"/>
    <property type="match status" value="1"/>
</dbReference>
<evidence type="ECO:0000313" key="1">
    <source>
        <dbReference type="EMBL" id="MBE9213520.1"/>
    </source>
</evidence>
<dbReference type="AlphaFoldDB" id="A0A8J7JUK7"/>
<sequence>MSILLWSVLTIAGTACSQEQKIAKIPTDQQQAVPNASPVVGSLSTSAPNSIQTSEEVIEPTSFEMALDKAAGAFSVSQSAHSQEDWKLVADYYQDAINLMKTVKPQARYYPIAQAKVKEYQRHLDYALEKSVALTQPQELPEPEKIVVAVPPLKESIAHQKMQIPQGIENILQQNLQSPIAAPQQLPPPTTQKAIPIPVETKKVYAAVPIQEDTRQAMVFSSPIKRRIGGTPIIDVTFNGQQQFEMIVDTGASGTVITQQMASSLGVSTIGKAKANTASAQSVEFPIGYVDSIEAGGVKIKKVPVAIAGSELENGLLGHDFFGNYDITIKSNVVEFRPRLDNYPTSKKETRKSIPIYPKKLFNE</sequence>
<dbReference type="CDD" id="cd05483">
    <property type="entry name" value="retropepsin_like_bacteria"/>
    <property type="match status" value="1"/>
</dbReference>
<dbReference type="InterPro" id="IPR021109">
    <property type="entry name" value="Peptidase_aspartic_dom_sf"/>
</dbReference>
<dbReference type="RefSeq" id="WP_193920501.1">
    <property type="nucleotide sequence ID" value="NZ_JADEWL010000035.1"/>
</dbReference>
<evidence type="ECO:0000313" key="2">
    <source>
        <dbReference type="Proteomes" id="UP000620559"/>
    </source>
</evidence>
<keyword evidence="1" id="KW-0378">Hydrolase</keyword>
<gene>
    <name evidence="1" type="ORF">IQ247_12725</name>
</gene>